<evidence type="ECO:0000256" key="1">
    <source>
        <dbReference type="SAM" id="Phobius"/>
    </source>
</evidence>
<feature type="transmembrane region" description="Helical" evidence="1">
    <location>
        <begin position="317"/>
        <end position="339"/>
    </location>
</feature>
<name>A0A914PTC5_9BILA</name>
<keyword evidence="1" id="KW-1133">Transmembrane helix</keyword>
<reference evidence="3" key="1">
    <citation type="submission" date="2022-11" db="UniProtKB">
        <authorList>
            <consortium name="WormBaseParasite"/>
        </authorList>
    </citation>
    <scope>IDENTIFICATION</scope>
</reference>
<feature type="transmembrane region" description="Helical" evidence="1">
    <location>
        <begin position="387"/>
        <end position="408"/>
    </location>
</feature>
<evidence type="ECO:0000313" key="3">
    <source>
        <dbReference type="WBParaSite" id="PDA_v2.g18107.t1"/>
    </source>
</evidence>
<dbReference type="WBParaSite" id="PDA_v2.g18107.t1">
    <property type="protein sequence ID" value="PDA_v2.g18107.t1"/>
    <property type="gene ID" value="PDA_v2.g18107"/>
</dbReference>
<protein>
    <submittedName>
        <fullName evidence="3">Uncharacterized protein</fullName>
    </submittedName>
</protein>
<accession>A0A914PTC5</accession>
<organism evidence="2 3">
    <name type="scientific">Panagrolaimus davidi</name>
    <dbReference type="NCBI Taxonomy" id="227884"/>
    <lineage>
        <taxon>Eukaryota</taxon>
        <taxon>Metazoa</taxon>
        <taxon>Ecdysozoa</taxon>
        <taxon>Nematoda</taxon>
        <taxon>Chromadorea</taxon>
        <taxon>Rhabditida</taxon>
        <taxon>Tylenchina</taxon>
        <taxon>Panagrolaimomorpha</taxon>
        <taxon>Panagrolaimoidea</taxon>
        <taxon>Panagrolaimidae</taxon>
        <taxon>Panagrolaimus</taxon>
    </lineage>
</organism>
<keyword evidence="2" id="KW-1185">Reference proteome</keyword>
<sequence length="436" mass="50621">MVNGKFDGLMEKFLKEDQNIAASNCQICQQIFKSSALMKIKYIEKFCSDAICEKLIQIDQPEILICKPYWTDIKKKSLPRMETTNERCVTAFKGILKTLTKLEWTLLKPIRISQTVFNIYLNENNYEMIDAINSVEDGKPIFVTFLPSMTTIKIYIFGKIDNLKPIICRSKLLKTFEILKEINPFYSEIQYNPNFEFADDSVSFQRKGQNPDYRILIEEYEGNENVANVDFMELIKIQDGKFGRVVETRTKPISDTLWIKNRPEFEPMISMPEEIFNRIQFFFEFEPYLIFIVGALGVGTVDIRNFDFSSFCTVLCAFYASIDSLASFLFITILSKSYIHTTKQLKAGKRTARFEASFRYFTQFSIAVYVYTNHKIIQFYSPPGKDALIIAILSIIGALLVTHIKIVWSVLTNLLNHLKVVLRFFFIPIVLRVLTF</sequence>
<feature type="transmembrane region" description="Helical" evidence="1">
    <location>
        <begin position="360"/>
        <end position="381"/>
    </location>
</feature>
<dbReference type="Proteomes" id="UP000887578">
    <property type="component" value="Unplaced"/>
</dbReference>
<proteinExistence type="predicted"/>
<keyword evidence="1" id="KW-0472">Membrane</keyword>
<dbReference type="AlphaFoldDB" id="A0A914PTC5"/>
<evidence type="ECO:0000313" key="2">
    <source>
        <dbReference type="Proteomes" id="UP000887578"/>
    </source>
</evidence>
<keyword evidence="1" id="KW-0812">Transmembrane</keyword>